<dbReference type="RefSeq" id="WP_175988803.1">
    <property type="nucleotide sequence ID" value="NZ_JAGTTM010000005.1"/>
</dbReference>
<dbReference type="AlphaFoldDB" id="A0A9X1LR18"/>
<evidence type="ECO:0000256" key="1">
    <source>
        <dbReference type="SAM" id="Phobius"/>
    </source>
</evidence>
<keyword evidence="1" id="KW-1133">Transmembrane helix</keyword>
<feature type="transmembrane region" description="Helical" evidence="1">
    <location>
        <begin position="62"/>
        <end position="81"/>
    </location>
</feature>
<proteinExistence type="predicted"/>
<dbReference type="InterPro" id="IPR046548">
    <property type="entry name" value="DUF6804"/>
</dbReference>
<evidence type="ECO:0000313" key="2">
    <source>
        <dbReference type="EMBL" id="MCC2030171.1"/>
    </source>
</evidence>
<sequence length="111" mass="12199">MTQKKRAPSVYQRNALAPSLIAAAVLFLAPVLLTTSWSTVVLFVTSILAIIVSWFAFQARQWWWIPVFVAVAVIWNPVLPFPFTGPVWIGVQPAAAVLFLVAGSLVKVPRP</sequence>
<dbReference type="Pfam" id="PF20619">
    <property type="entry name" value="DUF6804"/>
    <property type="match status" value="1"/>
</dbReference>
<name>A0A9X1LR18_9MICO</name>
<reference evidence="2" key="1">
    <citation type="submission" date="2021-04" db="EMBL/GenBank/DDBJ databases">
        <title>Microbacterium tenobrionis sp. nov. and Microbacterium allomyrinae sp. nov., isolated from larvae of Tenobrio molitor and Allomyrina dichotoma, respectively.</title>
        <authorList>
            <person name="Lee S.D."/>
        </authorList>
    </citation>
    <scope>NUCLEOTIDE SEQUENCE</scope>
    <source>
        <strain evidence="2">YMB-B2</strain>
    </source>
</reference>
<accession>A0A9X1LR18</accession>
<dbReference type="EMBL" id="JAGTTM010000005">
    <property type="protein sequence ID" value="MCC2030171.1"/>
    <property type="molecule type" value="Genomic_DNA"/>
</dbReference>
<dbReference type="Proteomes" id="UP001139289">
    <property type="component" value="Unassembled WGS sequence"/>
</dbReference>
<protein>
    <submittedName>
        <fullName evidence="2">Uncharacterized protein</fullName>
    </submittedName>
</protein>
<organism evidence="2 3">
    <name type="scientific">Microbacterium tenebrionis</name>
    <dbReference type="NCBI Taxonomy" id="2830665"/>
    <lineage>
        <taxon>Bacteria</taxon>
        <taxon>Bacillati</taxon>
        <taxon>Actinomycetota</taxon>
        <taxon>Actinomycetes</taxon>
        <taxon>Micrococcales</taxon>
        <taxon>Microbacteriaceae</taxon>
        <taxon>Microbacterium</taxon>
    </lineage>
</organism>
<feature type="transmembrane region" description="Helical" evidence="1">
    <location>
        <begin position="39"/>
        <end position="57"/>
    </location>
</feature>
<feature type="transmembrane region" description="Helical" evidence="1">
    <location>
        <begin position="87"/>
        <end position="106"/>
    </location>
</feature>
<evidence type="ECO:0000313" key="3">
    <source>
        <dbReference type="Proteomes" id="UP001139289"/>
    </source>
</evidence>
<feature type="transmembrane region" description="Helical" evidence="1">
    <location>
        <begin position="15"/>
        <end position="33"/>
    </location>
</feature>
<keyword evidence="1" id="KW-0472">Membrane</keyword>
<comment type="caution">
    <text evidence="2">The sequence shown here is derived from an EMBL/GenBank/DDBJ whole genome shotgun (WGS) entry which is preliminary data.</text>
</comment>
<gene>
    <name evidence="2" type="ORF">KEC56_11705</name>
</gene>
<keyword evidence="1" id="KW-0812">Transmembrane</keyword>
<keyword evidence="3" id="KW-1185">Reference proteome</keyword>